<accession>F5YQQ1</accession>
<reference evidence="3 4" key="2">
    <citation type="journal article" date="2011" name="ISME J.">
        <title>RNA-seq reveals cooperative metabolic interactions between two termite-gut spirochete species in co-culture.</title>
        <authorList>
            <person name="Rosenthal A.Z."/>
            <person name="Matson E.G."/>
            <person name="Eldar A."/>
            <person name="Leadbetter J.R."/>
        </authorList>
    </citation>
    <scope>NUCLEOTIDE SEQUENCE [LARGE SCALE GENOMIC DNA]</scope>
    <source>
        <strain evidence="4">ATCC BAA-887 / DSM 12427 / ZAS-2</strain>
    </source>
</reference>
<sequence>MPPLPIFNETAFLVSPLDIMVFLLKLKSRNKDIAEIEIRTQLKTLYPGNPEEMVFDYRIYGPKRHKQKYCTAAVFVSTRTLYESYKKINRPLIPGIILMSTGTEDIRSYKKIVILITPRWIEAGQFEQGKLFRYASYPKAEAGNSPESTREDCIKSIENMPTSPISPFFTETDDKEIPIFLINAGVEDSEYKKTVKVLETLCKSVIPMDIGTINPRRACRLHGIFHEAYTPSPVRKKNIIYILVLLNLLSLIGSFRIIIAGTNQEMSLLQEYCREQELLSKKAASLEREIGELNSRQSGGKITIYEAIGGLQSCLPKGWVKSLVIQEGKISLEAEGDDSLNVLGRLQSSGLFSNLTLHQASPSGIAGEVFSISGNLGGINNGKN</sequence>
<reference evidence="4" key="1">
    <citation type="submission" date="2009-12" db="EMBL/GenBank/DDBJ databases">
        <title>Complete sequence of Treponema primitia strain ZAS-2.</title>
        <authorList>
            <person name="Tetu S.G."/>
            <person name="Matson E."/>
            <person name="Ren Q."/>
            <person name="Seshadri R."/>
            <person name="Elbourne L."/>
            <person name="Hassan K.A."/>
            <person name="Durkin A."/>
            <person name="Radune D."/>
            <person name="Mohamoud Y."/>
            <person name="Shay R."/>
            <person name="Jin S."/>
            <person name="Zhang X."/>
            <person name="Lucey K."/>
            <person name="Ballor N.R."/>
            <person name="Ottesen E."/>
            <person name="Rosenthal R."/>
            <person name="Allen A."/>
            <person name="Leadbetter J.R."/>
            <person name="Paulsen I.T."/>
        </authorList>
    </citation>
    <scope>NUCLEOTIDE SEQUENCE [LARGE SCALE GENOMIC DNA]</scope>
    <source>
        <strain evidence="4">ATCC BAA-887 / DSM 12427 / ZAS-2</strain>
    </source>
</reference>
<evidence type="ECO:0008006" key="5">
    <source>
        <dbReference type="Google" id="ProtNLM"/>
    </source>
</evidence>
<feature type="transmembrane region" description="Helical" evidence="2">
    <location>
        <begin position="6"/>
        <end position="24"/>
    </location>
</feature>
<dbReference type="KEGG" id="tpi:TREPR_1390"/>
<name>F5YQQ1_TREPZ</name>
<organism evidence="3 4">
    <name type="scientific">Treponema primitia (strain ATCC BAA-887 / DSM 12427 / ZAS-2)</name>
    <dbReference type="NCBI Taxonomy" id="545694"/>
    <lineage>
        <taxon>Bacteria</taxon>
        <taxon>Pseudomonadati</taxon>
        <taxon>Spirochaetota</taxon>
        <taxon>Spirochaetia</taxon>
        <taxon>Spirochaetales</taxon>
        <taxon>Treponemataceae</taxon>
        <taxon>Treponema</taxon>
    </lineage>
</organism>
<dbReference type="HOGENOM" id="CLU_719503_0_0_12"/>
<feature type="coiled-coil region" evidence="1">
    <location>
        <begin position="269"/>
        <end position="296"/>
    </location>
</feature>
<proteinExistence type="predicted"/>
<dbReference type="Proteomes" id="UP000009223">
    <property type="component" value="Chromosome"/>
</dbReference>
<dbReference type="AlphaFoldDB" id="F5YQQ1"/>
<evidence type="ECO:0000313" key="4">
    <source>
        <dbReference type="Proteomes" id="UP000009223"/>
    </source>
</evidence>
<keyword evidence="1" id="KW-0175">Coiled coil</keyword>
<gene>
    <name evidence="3" type="ordered locus">TREPR_1390</name>
</gene>
<keyword evidence="4" id="KW-1185">Reference proteome</keyword>
<keyword evidence="2" id="KW-0812">Transmembrane</keyword>
<evidence type="ECO:0000256" key="2">
    <source>
        <dbReference type="SAM" id="Phobius"/>
    </source>
</evidence>
<dbReference type="STRING" id="545694.TREPR_1390"/>
<keyword evidence="2" id="KW-1133">Transmembrane helix</keyword>
<evidence type="ECO:0000256" key="1">
    <source>
        <dbReference type="SAM" id="Coils"/>
    </source>
</evidence>
<feature type="transmembrane region" description="Helical" evidence="2">
    <location>
        <begin position="239"/>
        <end position="259"/>
    </location>
</feature>
<evidence type="ECO:0000313" key="3">
    <source>
        <dbReference type="EMBL" id="AEF83748.1"/>
    </source>
</evidence>
<protein>
    <recommendedName>
        <fullName evidence="5">Fimbrial assembly protein</fullName>
    </recommendedName>
</protein>
<dbReference type="RefSeq" id="WP_015708700.1">
    <property type="nucleotide sequence ID" value="NC_015578.1"/>
</dbReference>
<dbReference type="OrthoDB" id="9836712at2"/>
<dbReference type="EMBL" id="CP001843">
    <property type="protein sequence ID" value="AEF83748.1"/>
    <property type="molecule type" value="Genomic_DNA"/>
</dbReference>
<keyword evidence="2" id="KW-0472">Membrane</keyword>